<dbReference type="Proteomes" id="UP001165960">
    <property type="component" value="Unassembled WGS sequence"/>
</dbReference>
<evidence type="ECO:0000313" key="1">
    <source>
        <dbReference type="EMBL" id="KAJ9087006.1"/>
    </source>
</evidence>
<protein>
    <submittedName>
        <fullName evidence="1">Replication factor A protein 2</fullName>
    </submittedName>
</protein>
<organism evidence="1 2">
    <name type="scientific">Entomophthora muscae</name>
    <dbReference type="NCBI Taxonomy" id="34485"/>
    <lineage>
        <taxon>Eukaryota</taxon>
        <taxon>Fungi</taxon>
        <taxon>Fungi incertae sedis</taxon>
        <taxon>Zoopagomycota</taxon>
        <taxon>Entomophthoromycotina</taxon>
        <taxon>Entomophthoromycetes</taxon>
        <taxon>Entomophthorales</taxon>
        <taxon>Entomophthoraceae</taxon>
        <taxon>Entomophthora</taxon>
    </lineage>
</organism>
<dbReference type="EMBL" id="QTSX02000409">
    <property type="protein sequence ID" value="KAJ9087006.1"/>
    <property type="molecule type" value="Genomic_DNA"/>
</dbReference>
<comment type="caution">
    <text evidence="1">The sequence shown here is derived from an EMBL/GenBank/DDBJ whole genome shotgun (WGS) entry which is preliminary data.</text>
</comment>
<reference evidence="1" key="1">
    <citation type="submission" date="2022-04" db="EMBL/GenBank/DDBJ databases">
        <title>Genome of the entomopathogenic fungus Entomophthora muscae.</title>
        <authorList>
            <person name="Elya C."/>
            <person name="Lovett B.R."/>
            <person name="Lee E."/>
            <person name="Macias A.M."/>
            <person name="Hajek A.E."/>
            <person name="De Bivort B.L."/>
            <person name="Kasson M.T."/>
            <person name="De Fine Licht H.H."/>
            <person name="Stajich J.E."/>
        </authorList>
    </citation>
    <scope>NUCLEOTIDE SEQUENCE</scope>
    <source>
        <strain evidence="1">Berkeley</strain>
    </source>
</reference>
<evidence type="ECO:0000313" key="2">
    <source>
        <dbReference type="Proteomes" id="UP001165960"/>
    </source>
</evidence>
<accession>A0ACC2UJR4</accession>
<name>A0ACC2UJR4_9FUNG</name>
<gene>
    <name evidence="1" type="primary">ssb2</name>
    <name evidence="1" type="ORF">DSO57_1037560</name>
</gene>
<keyword evidence="2" id="KW-1185">Reference proteome</keyword>
<sequence length="295" mass="32111">MNYGNNSNSGYGHNQGGMSGYPSYNNSGMGGFSNDTSINNYGSAIDSEAPVKKPKNMSLRHVTIRQINSLAVPEDKDAPFIMDGEEISQVVLVAALSSPPESQAASLTLSVEDGTGFLDVRFWTSTASGEVTPLSQQIESINPRTYIQIIGGLKTFGNKISINGIHVRAITDPNEIHMHYLECIHTYLMLAGTKKNVSSMGSGLNNFQGFQKPNVVPSGYNHVSEAKSPDDLRRNILQYVWQNGQGHQMYISNIQQTFVGQGIPPASVDNTIEWLIEEGHAFKNDNIIKANSGTI</sequence>
<proteinExistence type="predicted"/>